<evidence type="ECO:0000313" key="2">
    <source>
        <dbReference type="EMBL" id="KAK3511969.1"/>
    </source>
</evidence>
<evidence type="ECO:0000256" key="1">
    <source>
        <dbReference type="SAM" id="MobiDB-lite"/>
    </source>
</evidence>
<dbReference type="AlphaFoldDB" id="A0AAE0Q1N5"/>
<dbReference type="Proteomes" id="UP001274896">
    <property type="component" value="Unassembled WGS sequence"/>
</dbReference>
<feature type="region of interest" description="Disordered" evidence="1">
    <location>
        <begin position="1"/>
        <end position="32"/>
    </location>
</feature>
<keyword evidence="3" id="KW-1185">Reference proteome</keyword>
<evidence type="ECO:0000313" key="3">
    <source>
        <dbReference type="Proteomes" id="UP001274896"/>
    </source>
</evidence>
<feature type="compositionally biased region" description="Polar residues" evidence="1">
    <location>
        <begin position="1"/>
        <end position="24"/>
    </location>
</feature>
<organism evidence="2 3">
    <name type="scientific">Hemibagrus guttatus</name>
    <dbReference type="NCBI Taxonomy" id="175788"/>
    <lineage>
        <taxon>Eukaryota</taxon>
        <taxon>Metazoa</taxon>
        <taxon>Chordata</taxon>
        <taxon>Craniata</taxon>
        <taxon>Vertebrata</taxon>
        <taxon>Euteleostomi</taxon>
        <taxon>Actinopterygii</taxon>
        <taxon>Neopterygii</taxon>
        <taxon>Teleostei</taxon>
        <taxon>Ostariophysi</taxon>
        <taxon>Siluriformes</taxon>
        <taxon>Bagridae</taxon>
        <taxon>Hemibagrus</taxon>
    </lineage>
</organism>
<protein>
    <submittedName>
        <fullName evidence="2">Uncharacterized protein</fullName>
    </submittedName>
</protein>
<accession>A0AAE0Q1N5</accession>
<dbReference type="EMBL" id="JAUCMX010000024">
    <property type="protein sequence ID" value="KAK3511969.1"/>
    <property type="molecule type" value="Genomic_DNA"/>
</dbReference>
<gene>
    <name evidence="2" type="ORF">QTP70_027664</name>
</gene>
<reference evidence="2" key="1">
    <citation type="submission" date="2023-06" db="EMBL/GenBank/DDBJ databases">
        <title>Male Hemibagrus guttatus genome.</title>
        <authorList>
            <person name="Bian C."/>
        </authorList>
    </citation>
    <scope>NUCLEOTIDE SEQUENCE</scope>
    <source>
        <strain evidence="2">Male_cb2023</strain>
        <tissue evidence="2">Muscle</tissue>
    </source>
</reference>
<proteinExistence type="predicted"/>
<name>A0AAE0Q1N5_9TELE</name>
<sequence>MERNPSSSKESCTQAVVKVSNSQDSDNETDAGVAGKMVKSKDLSEFDRGQIVMVRLLDQSISKTAALVG</sequence>
<comment type="caution">
    <text evidence="2">The sequence shown here is derived from an EMBL/GenBank/DDBJ whole genome shotgun (WGS) entry which is preliminary data.</text>
</comment>